<dbReference type="AlphaFoldDB" id="A0A9P6W112"/>
<evidence type="ECO:0000313" key="3">
    <source>
        <dbReference type="Proteomes" id="UP000777482"/>
    </source>
</evidence>
<evidence type="ECO:0000313" key="2">
    <source>
        <dbReference type="EMBL" id="KAG0659685.1"/>
    </source>
</evidence>
<dbReference type="Proteomes" id="UP000777482">
    <property type="component" value="Unassembled WGS sequence"/>
</dbReference>
<dbReference type="EMBL" id="PUHQ01000051">
    <property type="protein sequence ID" value="KAG0659685.1"/>
    <property type="molecule type" value="Genomic_DNA"/>
</dbReference>
<gene>
    <name evidence="2" type="ORF">C6P46_005044</name>
</gene>
<feature type="compositionally biased region" description="Low complexity" evidence="1">
    <location>
        <begin position="1"/>
        <end position="16"/>
    </location>
</feature>
<comment type="caution">
    <text evidence="2">The sequence shown here is derived from an EMBL/GenBank/DDBJ whole genome shotgun (WGS) entry which is preliminary data.</text>
</comment>
<organism evidence="2 3">
    <name type="scientific">Rhodotorula mucilaginosa</name>
    <name type="common">Yeast</name>
    <name type="synonym">Rhodotorula rubra</name>
    <dbReference type="NCBI Taxonomy" id="5537"/>
    <lineage>
        <taxon>Eukaryota</taxon>
        <taxon>Fungi</taxon>
        <taxon>Dikarya</taxon>
        <taxon>Basidiomycota</taxon>
        <taxon>Pucciniomycotina</taxon>
        <taxon>Microbotryomycetes</taxon>
        <taxon>Sporidiobolales</taxon>
        <taxon>Sporidiobolaceae</taxon>
        <taxon>Rhodotorula</taxon>
    </lineage>
</organism>
<name>A0A9P6W112_RHOMI</name>
<dbReference type="OrthoDB" id="2520340at2759"/>
<protein>
    <submittedName>
        <fullName evidence="2">Uncharacterized protein</fullName>
    </submittedName>
</protein>
<feature type="region of interest" description="Disordered" evidence="1">
    <location>
        <begin position="1"/>
        <end position="30"/>
    </location>
</feature>
<reference evidence="2 3" key="1">
    <citation type="submission" date="2020-11" db="EMBL/GenBank/DDBJ databases">
        <title>Kefir isolates.</title>
        <authorList>
            <person name="Marcisauskas S."/>
            <person name="Kim Y."/>
            <person name="Blasche S."/>
        </authorList>
    </citation>
    <scope>NUCLEOTIDE SEQUENCE [LARGE SCALE GENOMIC DNA]</scope>
    <source>
        <strain evidence="2 3">KR</strain>
    </source>
</reference>
<sequence>MDSSDDTSPAATAADPRFSSPAPAVDDESASLVPPRASFNHLPTEVCQTIVKLAHVQDKELQKMHLPGGETIAALSLVNKRLRDLALPYLITASLSSTVRPAQLRSLTFRYGKIPKSLLAQVRCLDLGSADEDDTLTAARSLYLFENIHELVLSRDASQVLVPGGYYRPEKEAFVRREEHPFAREAFQAQAASITKVIQSESRDEYTSGARAVLEAAAVPAAIKVLHLRHPEGGTFFAPRSREMKKILTGCDALEELVIHENPVAQIAISEPSRADWLGDMRLPALKTLDLPATDFAILDLLHAWLPNIATLTIRFKDGYGAMTGGLDDDRMFRFPNLRKLNLQGPPDILKIFKHLDIDCLKELEIKVEALSGFKWVDFDPFEALAEIDLPRGLRLNLYLPCQAHIDAEWGSFRDDCEERGVDFTLYTVDILAPFSGNFLVDSGFATEVILRERYVAIARVLYSATERLNWLLKLGDAVGLKQMAEAMSEIALLELASRT</sequence>
<accession>A0A9P6W112</accession>
<proteinExistence type="predicted"/>
<evidence type="ECO:0000256" key="1">
    <source>
        <dbReference type="SAM" id="MobiDB-lite"/>
    </source>
</evidence>
<keyword evidence="3" id="KW-1185">Reference proteome</keyword>